<proteinExistence type="predicted"/>
<protein>
    <submittedName>
        <fullName evidence="1">Carbohydrate ABC transporter substrate-binding protein</fullName>
    </submittedName>
</protein>
<accession>A0ABS7CDK8</accession>
<keyword evidence="2" id="KW-1185">Reference proteome</keyword>
<reference evidence="1 2" key="1">
    <citation type="submission" date="2021-07" db="EMBL/GenBank/DDBJ databases">
        <title>Paenibacillus radiodurans sp. nov., isolated from the southeastern edge of Tengger Desert.</title>
        <authorList>
            <person name="Zhang G."/>
        </authorList>
    </citation>
    <scope>NUCLEOTIDE SEQUENCE [LARGE SCALE GENOMIC DNA]</scope>
    <source>
        <strain evidence="1 2">CCM 7311</strain>
    </source>
</reference>
<name>A0ABS7CDK8_9BACL</name>
<comment type="caution">
    <text evidence="1">The sequence shown here is derived from an EMBL/GenBank/DDBJ whole genome shotgun (WGS) entry which is preliminary data.</text>
</comment>
<evidence type="ECO:0000313" key="1">
    <source>
        <dbReference type="EMBL" id="MBW7459010.1"/>
    </source>
</evidence>
<feature type="non-terminal residue" evidence="1">
    <location>
        <position position="1"/>
    </location>
</feature>
<dbReference type="Proteomes" id="UP001519887">
    <property type="component" value="Unassembled WGS sequence"/>
</dbReference>
<evidence type="ECO:0000313" key="2">
    <source>
        <dbReference type="Proteomes" id="UP001519887"/>
    </source>
</evidence>
<organism evidence="1 2">
    <name type="scientific">Paenibacillus sepulcri</name>
    <dbReference type="NCBI Taxonomy" id="359917"/>
    <lineage>
        <taxon>Bacteria</taxon>
        <taxon>Bacillati</taxon>
        <taxon>Bacillota</taxon>
        <taxon>Bacilli</taxon>
        <taxon>Bacillales</taxon>
        <taxon>Paenibacillaceae</taxon>
        <taxon>Paenibacillus</taxon>
    </lineage>
</organism>
<sequence length="103" mass="11081">KFASWLLTDPEAALILGDVYSVPPVESNSELLVQNNKIDPTVAKAVKLALAKPGDPVNGISGNQELSDLATDYLQQVGFGGITPEQAAQELMDRMTEKLKDIK</sequence>
<dbReference type="SUPFAM" id="SSF53850">
    <property type="entry name" value="Periplasmic binding protein-like II"/>
    <property type="match status" value="1"/>
</dbReference>
<gene>
    <name evidence="1" type="ORF">K0U00_33670</name>
</gene>
<dbReference type="Gene3D" id="3.40.190.10">
    <property type="entry name" value="Periplasmic binding protein-like II"/>
    <property type="match status" value="2"/>
</dbReference>
<dbReference type="EMBL" id="JAHZIK010001441">
    <property type="protein sequence ID" value="MBW7459010.1"/>
    <property type="molecule type" value="Genomic_DNA"/>
</dbReference>